<keyword evidence="2" id="KW-1185">Reference proteome</keyword>
<evidence type="ECO:0000313" key="2">
    <source>
        <dbReference type="Proteomes" id="UP001519460"/>
    </source>
</evidence>
<organism evidence="1 2">
    <name type="scientific">Batillaria attramentaria</name>
    <dbReference type="NCBI Taxonomy" id="370345"/>
    <lineage>
        <taxon>Eukaryota</taxon>
        <taxon>Metazoa</taxon>
        <taxon>Spiralia</taxon>
        <taxon>Lophotrochozoa</taxon>
        <taxon>Mollusca</taxon>
        <taxon>Gastropoda</taxon>
        <taxon>Caenogastropoda</taxon>
        <taxon>Sorbeoconcha</taxon>
        <taxon>Cerithioidea</taxon>
        <taxon>Batillariidae</taxon>
        <taxon>Batillaria</taxon>
    </lineage>
</organism>
<evidence type="ECO:0000313" key="1">
    <source>
        <dbReference type="EMBL" id="KAK7504881.1"/>
    </source>
</evidence>
<sequence>MPFDESRGNAGVLEEQRRLEFPWRKYKKVTPEERDLVMRLFTYDFRMRPDIYSVLATSWMKQAARGEVTNLRELAYE</sequence>
<comment type="caution">
    <text evidence="1">The sequence shown here is derived from an EMBL/GenBank/DDBJ whole genome shotgun (WGS) entry which is preliminary data.</text>
</comment>
<gene>
    <name evidence="1" type="ORF">BaRGS_00003909</name>
</gene>
<dbReference type="InterPro" id="IPR011009">
    <property type="entry name" value="Kinase-like_dom_sf"/>
</dbReference>
<feature type="non-terminal residue" evidence="1">
    <location>
        <position position="77"/>
    </location>
</feature>
<dbReference type="Gene3D" id="1.10.510.10">
    <property type="entry name" value="Transferase(Phosphotransferase) domain 1"/>
    <property type="match status" value="1"/>
</dbReference>
<protein>
    <submittedName>
        <fullName evidence="1">Uncharacterized protein</fullName>
    </submittedName>
</protein>
<dbReference type="Proteomes" id="UP001519460">
    <property type="component" value="Unassembled WGS sequence"/>
</dbReference>
<dbReference type="SUPFAM" id="SSF56112">
    <property type="entry name" value="Protein kinase-like (PK-like)"/>
    <property type="match status" value="1"/>
</dbReference>
<reference evidence="1 2" key="1">
    <citation type="journal article" date="2023" name="Sci. Data">
        <title>Genome assembly of the Korean intertidal mud-creeper Batillaria attramentaria.</title>
        <authorList>
            <person name="Patra A.K."/>
            <person name="Ho P.T."/>
            <person name="Jun S."/>
            <person name="Lee S.J."/>
            <person name="Kim Y."/>
            <person name="Won Y.J."/>
        </authorList>
    </citation>
    <scope>NUCLEOTIDE SEQUENCE [LARGE SCALE GENOMIC DNA]</scope>
    <source>
        <strain evidence="1">Wonlab-2016</strain>
    </source>
</reference>
<name>A0ABD0LZM7_9CAEN</name>
<dbReference type="EMBL" id="JACVVK020000013">
    <property type="protein sequence ID" value="KAK7504881.1"/>
    <property type="molecule type" value="Genomic_DNA"/>
</dbReference>
<proteinExistence type="predicted"/>
<accession>A0ABD0LZM7</accession>
<dbReference type="AlphaFoldDB" id="A0ABD0LZM7"/>